<evidence type="ECO:0000256" key="2">
    <source>
        <dbReference type="ARBA" id="ARBA00023125"/>
    </source>
</evidence>
<dbReference type="SUPFAM" id="SSF51206">
    <property type="entry name" value="cAMP-binding domain-like"/>
    <property type="match status" value="1"/>
</dbReference>
<dbReference type="InterPro" id="IPR036390">
    <property type="entry name" value="WH_DNA-bd_sf"/>
</dbReference>
<dbReference type="InterPro" id="IPR018490">
    <property type="entry name" value="cNMP-bd_dom_sf"/>
</dbReference>
<dbReference type="SUPFAM" id="SSF46785">
    <property type="entry name" value="Winged helix' DNA-binding domain"/>
    <property type="match status" value="1"/>
</dbReference>
<organism evidence="5 6">
    <name type="scientific">Roseivivax marinus</name>
    <dbReference type="NCBI Taxonomy" id="1379903"/>
    <lineage>
        <taxon>Bacteria</taxon>
        <taxon>Pseudomonadati</taxon>
        <taxon>Pseudomonadota</taxon>
        <taxon>Alphaproteobacteria</taxon>
        <taxon>Rhodobacterales</taxon>
        <taxon>Roseobacteraceae</taxon>
        <taxon>Roseivivax</taxon>
    </lineage>
</organism>
<dbReference type="PROSITE" id="PS51063">
    <property type="entry name" value="HTH_CRP_2"/>
    <property type="match status" value="1"/>
</dbReference>
<dbReference type="Gene3D" id="1.10.10.10">
    <property type="entry name" value="Winged helix-like DNA-binding domain superfamily/Winged helix DNA-binding domain"/>
    <property type="match status" value="1"/>
</dbReference>
<feature type="domain" description="HTH crp-type" evidence="4">
    <location>
        <begin position="121"/>
        <end position="195"/>
    </location>
</feature>
<evidence type="ECO:0000256" key="3">
    <source>
        <dbReference type="ARBA" id="ARBA00023163"/>
    </source>
</evidence>
<keyword evidence="6" id="KW-1185">Reference proteome</keyword>
<dbReference type="eggNOG" id="COG0664">
    <property type="taxonomic scope" value="Bacteria"/>
</dbReference>
<dbReference type="InterPro" id="IPR036388">
    <property type="entry name" value="WH-like_DNA-bd_sf"/>
</dbReference>
<name>W4HHT9_9RHOB</name>
<reference evidence="5 6" key="1">
    <citation type="journal article" date="2014" name="Antonie Van Leeuwenhoek">
        <title>Roseivivax atlanticus sp. nov., isolated from surface seawater of the Atlantic Ocean.</title>
        <authorList>
            <person name="Li G."/>
            <person name="Lai Q."/>
            <person name="Liu X."/>
            <person name="Sun F."/>
            <person name="Shao Z."/>
        </authorList>
    </citation>
    <scope>NUCLEOTIDE SEQUENCE [LARGE SCALE GENOMIC DNA]</scope>
    <source>
        <strain evidence="5 6">22II-s10s</strain>
    </source>
</reference>
<dbReference type="InterPro" id="IPR014710">
    <property type="entry name" value="RmlC-like_jellyroll"/>
</dbReference>
<keyword evidence="2" id="KW-0238">DNA-binding</keyword>
<dbReference type="InterPro" id="IPR012318">
    <property type="entry name" value="HTH_CRP"/>
</dbReference>
<dbReference type="STRING" id="1379903.ATO8_16610"/>
<dbReference type="Proteomes" id="UP000019063">
    <property type="component" value="Unassembled WGS sequence"/>
</dbReference>
<keyword evidence="3" id="KW-0804">Transcription</keyword>
<evidence type="ECO:0000313" key="6">
    <source>
        <dbReference type="Proteomes" id="UP000019063"/>
    </source>
</evidence>
<dbReference type="Pfam" id="PF13545">
    <property type="entry name" value="HTH_Crp_2"/>
    <property type="match status" value="1"/>
</dbReference>
<comment type="caution">
    <text evidence="5">The sequence shown here is derived from an EMBL/GenBank/DDBJ whole genome shotgun (WGS) entry which is preliminary data.</text>
</comment>
<dbReference type="Gene3D" id="2.60.120.10">
    <property type="entry name" value="Jelly Rolls"/>
    <property type="match status" value="1"/>
</dbReference>
<proteinExistence type="predicted"/>
<protein>
    <submittedName>
        <fullName evidence="5">Crp/Fnr family transcriptional regulator</fullName>
    </submittedName>
</protein>
<dbReference type="GO" id="GO:0006355">
    <property type="term" value="P:regulation of DNA-templated transcription"/>
    <property type="evidence" value="ECO:0007669"/>
    <property type="project" value="InterPro"/>
</dbReference>
<dbReference type="GO" id="GO:0003677">
    <property type="term" value="F:DNA binding"/>
    <property type="evidence" value="ECO:0007669"/>
    <property type="project" value="UniProtKB-KW"/>
</dbReference>
<dbReference type="AlphaFoldDB" id="W4HHT9"/>
<dbReference type="EMBL" id="AQQW01000011">
    <property type="protein sequence ID" value="ETW11555.1"/>
    <property type="molecule type" value="Genomic_DNA"/>
</dbReference>
<keyword evidence="1" id="KW-0805">Transcription regulation</keyword>
<evidence type="ECO:0000256" key="1">
    <source>
        <dbReference type="ARBA" id="ARBA00023015"/>
    </source>
</evidence>
<evidence type="ECO:0000313" key="5">
    <source>
        <dbReference type="EMBL" id="ETW11555.1"/>
    </source>
</evidence>
<accession>W4HHT9</accession>
<evidence type="ECO:0000259" key="4">
    <source>
        <dbReference type="PROSITE" id="PS51063"/>
    </source>
</evidence>
<gene>
    <name evidence="5" type="ORF">ATO8_16610</name>
</gene>
<sequence>MLPYRDEVFDAGSVICDSVTSGDRITLLIAGTTASVTRHGAGAPIGTGLSVPGDFLDLSRLVMPALDYSVVAQDRCLVRRYDICAMLSLLHEHDACLRAVWRLSLAEARRYRTWITARATLRTEARIAHLLCELHERLKAVGLACDGQFKMPISQKDVGTLLGYSRAQTNRNVQCLRSRGLVSWEAGQVVIRDPVKLAELARFDAGQI</sequence>